<comment type="caution">
    <text evidence="1">The sequence shown here is derived from an EMBL/GenBank/DDBJ whole genome shotgun (WGS) entry which is preliminary data.</text>
</comment>
<name>A0ACC1HIY1_9FUNG</name>
<feature type="non-terminal residue" evidence="1">
    <location>
        <position position="235"/>
    </location>
</feature>
<organism evidence="1 2">
    <name type="scientific">Spiromyces aspiralis</name>
    <dbReference type="NCBI Taxonomy" id="68401"/>
    <lineage>
        <taxon>Eukaryota</taxon>
        <taxon>Fungi</taxon>
        <taxon>Fungi incertae sedis</taxon>
        <taxon>Zoopagomycota</taxon>
        <taxon>Kickxellomycotina</taxon>
        <taxon>Kickxellomycetes</taxon>
        <taxon>Kickxellales</taxon>
        <taxon>Kickxellaceae</taxon>
        <taxon>Spiromyces</taxon>
    </lineage>
</organism>
<accession>A0ACC1HIY1</accession>
<keyword evidence="1" id="KW-0808">Transferase</keyword>
<dbReference type="EC" id="2.7.11.2" evidence="1"/>
<protein>
    <submittedName>
        <fullName evidence="1">Serine/threonine protein kinase, CMGC, CDC2/CDK sub</fullName>
        <ecNumber evidence="1">2.7.11.2</ecNumber>
    </submittedName>
</protein>
<sequence>MPSVYMVFPYMDHDLMGLMENQKVRLTIPHIKLYMLQLLEGTAYMHRNKILHRDMKASNLLINNEGKLLIADFGLARPYEPSERRDMTPLVVTRWYRPPELLIGESKYTEAIDMWGVGCIFAEMLMKRPLFPGNSDLHQLELIFQMCGTPDQSTWPGWESLGNTTIASDIKTRYPRKLRGHFQRYDEHAADLLDMLLQLNPARRLRAEEALDHAFFKSPPFPARPEEMPKFESSH</sequence>
<dbReference type="Proteomes" id="UP001145114">
    <property type="component" value="Unassembled WGS sequence"/>
</dbReference>
<dbReference type="EMBL" id="JAMZIH010004115">
    <property type="protein sequence ID" value="KAJ1676432.1"/>
    <property type="molecule type" value="Genomic_DNA"/>
</dbReference>
<gene>
    <name evidence="1" type="primary">BUR1</name>
    <name evidence="1" type="ORF">EV182_008204</name>
</gene>
<evidence type="ECO:0000313" key="1">
    <source>
        <dbReference type="EMBL" id="KAJ1676432.1"/>
    </source>
</evidence>
<keyword evidence="2" id="KW-1185">Reference proteome</keyword>
<evidence type="ECO:0000313" key="2">
    <source>
        <dbReference type="Proteomes" id="UP001145114"/>
    </source>
</evidence>
<keyword evidence="1" id="KW-0723">Serine/threonine-protein kinase</keyword>
<reference evidence="1" key="1">
    <citation type="submission" date="2022-06" db="EMBL/GenBank/DDBJ databases">
        <title>Phylogenomic reconstructions and comparative analyses of Kickxellomycotina fungi.</title>
        <authorList>
            <person name="Reynolds N.K."/>
            <person name="Stajich J.E."/>
            <person name="Barry K."/>
            <person name="Grigoriev I.V."/>
            <person name="Crous P."/>
            <person name="Smith M.E."/>
        </authorList>
    </citation>
    <scope>NUCLEOTIDE SEQUENCE</scope>
    <source>
        <strain evidence="1">RSA 2271</strain>
    </source>
</reference>
<keyword evidence="1" id="KW-0418">Kinase</keyword>
<proteinExistence type="predicted"/>